<evidence type="ECO:0000256" key="3">
    <source>
        <dbReference type="PROSITE-ProRule" id="PRU00169"/>
    </source>
</evidence>
<dbReference type="InterPro" id="IPR046947">
    <property type="entry name" value="LytR-like"/>
</dbReference>
<dbReference type="InterPro" id="IPR001789">
    <property type="entry name" value="Sig_transdc_resp-reg_receiver"/>
</dbReference>
<dbReference type="Gene3D" id="3.40.50.2300">
    <property type="match status" value="1"/>
</dbReference>
<keyword evidence="7" id="KW-1185">Reference proteome</keyword>
<feature type="domain" description="HTH LytTR-type" evidence="5">
    <location>
        <begin position="146"/>
        <end position="232"/>
    </location>
</feature>
<dbReference type="SMART" id="SM00850">
    <property type="entry name" value="LytTR"/>
    <property type="match status" value="1"/>
</dbReference>
<comment type="caution">
    <text evidence="6">The sequence shown here is derived from an EMBL/GenBank/DDBJ whole genome shotgun (WGS) entry which is preliminary data.</text>
</comment>
<reference evidence="6 7" key="1">
    <citation type="submission" date="2008-11" db="EMBL/GenBank/DDBJ databases">
        <title>Draft genome sequence of Bacteroides pectinophilus (ATCC 43243).</title>
        <authorList>
            <person name="Sudarsanam P."/>
            <person name="Ley R."/>
            <person name="Guruge J."/>
            <person name="Turnbaugh P.J."/>
            <person name="Mahowald M."/>
            <person name="Liep D."/>
            <person name="Gordon J."/>
        </authorList>
    </citation>
    <scope>NUCLEOTIDE SEQUENCE [LARGE SCALE GENOMIC DNA]</scope>
    <source>
        <strain evidence="6 7">ATCC 43243</strain>
    </source>
</reference>
<gene>
    <name evidence="6" type="ORF">BACPEC_02614</name>
</gene>
<dbReference type="GO" id="GO:0000156">
    <property type="term" value="F:phosphorelay response regulator activity"/>
    <property type="evidence" value="ECO:0007669"/>
    <property type="project" value="InterPro"/>
</dbReference>
<feature type="domain" description="Response regulatory" evidence="4">
    <location>
        <begin position="3"/>
        <end position="120"/>
    </location>
</feature>
<dbReference type="HOGENOM" id="CLU_000445_14_2_9"/>
<comment type="function">
    <text evidence="2">May play the central regulatory role in sporulation. It may be an element of the effector pathway responsible for the activation of sporulation genes in response to nutritional stress. Spo0A may act in concert with spo0H (a sigma factor) to control the expression of some genes that are critical to the sporulation process.</text>
</comment>
<evidence type="ECO:0000259" key="5">
    <source>
        <dbReference type="PROSITE" id="PS50930"/>
    </source>
</evidence>
<sequence>MIKIAIIDDDKGFLIKYKSMTEEFMNGTDMDYTVDTYDSAEAVLESAMDYELYCLDVEMPGIDGFQLAEKIRRMRGRTPDILFVSVSERAVFDVFRYHVLGFVRKTHIENDMQEAMQRFVKAWEDKKKEFEFVTKDGRCFRKMVTDLIYAEVRGHTLELYCNDGVYNVKGTLSELEQRLHQYDFVQPYKGFLVNCGYIDMLGQRELHLKTEDRKVIPLSRYKATEIRSMFIKYINS</sequence>
<feature type="modified residue" description="4-aspartylphosphate" evidence="3">
    <location>
        <position position="56"/>
    </location>
</feature>
<dbReference type="Gene3D" id="2.40.50.1020">
    <property type="entry name" value="LytTr DNA-binding domain"/>
    <property type="match status" value="1"/>
</dbReference>
<evidence type="ECO:0000259" key="4">
    <source>
        <dbReference type="PROSITE" id="PS50110"/>
    </source>
</evidence>
<dbReference type="PANTHER" id="PTHR37299:SF1">
    <property type="entry name" value="STAGE 0 SPORULATION PROTEIN A HOMOLOG"/>
    <property type="match status" value="1"/>
</dbReference>
<evidence type="ECO:0000313" key="6">
    <source>
        <dbReference type="EMBL" id="EEC56107.1"/>
    </source>
</evidence>
<evidence type="ECO:0000313" key="7">
    <source>
        <dbReference type="Proteomes" id="UP000003136"/>
    </source>
</evidence>
<reference evidence="6 7" key="2">
    <citation type="submission" date="2008-11" db="EMBL/GenBank/DDBJ databases">
        <authorList>
            <person name="Fulton L."/>
            <person name="Clifton S."/>
            <person name="Fulton B."/>
            <person name="Xu J."/>
            <person name="Minx P."/>
            <person name="Pepin K.H."/>
            <person name="Johnson M."/>
            <person name="Bhonagiri V."/>
            <person name="Nash W.E."/>
            <person name="Mardis E.R."/>
            <person name="Wilson R.K."/>
        </authorList>
    </citation>
    <scope>NUCLEOTIDE SEQUENCE [LARGE SCALE GENOMIC DNA]</scope>
    <source>
        <strain evidence="6 7">ATCC 43243</strain>
    </source>
</reference>
<dbReference type="InterPro" id="IPR011006">
    <property type="entry name" value="CheY-like_superfamily"/>
</dbReference>
<dbReference type="InterPro" id="IPR007492">
    <property type="entry name" value="LytTR_DNA-bd_dom"/>
</dbReference>
<dbReference type="Pfam" id="PF00072">
    <property type="entry name" value="Response_reg"/>
    <property type="match status" value="1"/>
</dbReference>
<keyword evidence="3" id="KW-0597">Phosphoprotein</keyword>
<evidence type="ECO:0000256" key="1">
    <source>
        <dbReference type="ARBA" id="ARBA00018672"/>
    </source>
</evidence>
<proteinExistence type="predicted"/>
<dbReference type="PROSITE" id="PS50930">
    <property type="entry name" value="HTH_LYTTR"/>
    <property type="match status" value="1"/>
</dbReference>
<dbReference type="Pfam" id="PF04397">
    <property type="entry name" value="LytTR"/>
    <property type="match status" value="1"/>
</dbReference>
<dbReference type="PANTHER" id="PTHR37299">
    <property type="entry name" value="TRANSCRIPTIONAL REGULATOR-RELATED"/>
    <property type="match status" value="1"/>
</dbReference>
<dbReference type="EMBL" id="ABVQ01000037">
    <property type="protein sequence ID" value="EEC56107.1"/>
    <property type="molecule type" value="Genomic_DNA"/>
</dbReference>
<dbReference type="STRING" id="483218.BACPEC_02614"/>
<dbReference type="AlphaFoldDB" id="B7AV66"/>
<dbReference type="SUPFAM" id="SSF52172">
    <property type="entry name" value="CheY-like"/>
    <property type="match status" value="1"/>
</dbReference>
<dbReference type="Proteomes" id="UP000003136">
    <property type="component" value="Unassembled WGS sequence"/>
</dbReference>
<dbReference type="SMART" id="SM00448">
    <property type="entry name" value="REC"/>
    <property type="match status" value="1"/>
</dbReference>
<dbReference type="GO" id="GO:0003677">
    <property type="term" value="F:DNA binding"/>
    <property type="evidence" value="ECO:0007669"/>
    <property type="project" value="InterPro"/>
</dbReference>
<organism evidence="6 7">
    <name type="scientific">[Bacteroides] pectinophilus ATCC 43243</name>
    <dbReference type="NCBI Taxonomy" id="483218"/>
    <lineage>
        <taxon>Bacteria</taxon>
        <taxon>Bacillati</taxon>
        <taxon>Bacillota</taxon>
        <taxon>Clostridia</taxon>
        <taxon>Eubacteriales</taxon>
    </lineage>
</organism>
<dbReference type="PROSITE" id="PS50110">
    <property type="entry name" value="RESPONSE_REGULATORY"/>
    <property type="match status" value="1"/>
</dbReference>
<name>B7AV66_9FIRM</name>
<dbReference type="eggNOG" id="COG3279">
    <property type="taxonomic scope" value="Bacteria"/>
</dbReference>
<evidence type="ECO:0000256" key="2">
    <source>
        <dbReference type="ARBA" id="ARBA00024867"/>
    </source>
</evidence>
<accession>B7AV66</accession>
<dbReference type="CDD" id="cd00156">
    <property type="entry name" value="REC"/>
    <property type="match status" value="1"/>
</dbReference>
<protein>
    <recommendedName>
        <fullName evidence="1">Stage 0 sporulation protein A homolog</fullName>
    </recommendedName>
</protein>